<feature type="region of interest" description="Disordered" evidence="1">
    <location>
        <begin position="65"/>
        <end position="86"/>
    </location>
</feature>
<gene>
    <name evidence="2" type="ORF">LCGC14_0795460</name>
</gene>
<proteinExistence type="predicted"/>
<evidence type="ECO:0000313" key="2">
    <source>
        <dbReference type="EMBL" id="KKN34247.1"/>
    </source>
</evidence>
<evidence type="ECO:0000256" key="1">
    <source>
        <dbReference type="SAM" id="MobiDB-lite"/>
    </source>
</evidence>
<dbReference type="AlphaFoldDB" id="A0A0F9QB01"/>
<reference evidence="2" key="1">
    <citation type="journal article" date="2015" name="Nature">
        <title>Complex archaea that bridge the gap between prokaryotes and eukaryotes.</title>
        <authorList>
            <person name="Spang A."/>
            <person name="Saw J.H."/>
            <person name="Jorgensen S.L."/>
            <person name="Zaremba-Niedzwiedzka K."/>
            <person name="Martijn J."/>
            <person name="Lind A.E."/>
            <person name="van Eijk R."/>
            <person name="Schleper C."/>
            <person name="Guy L."/>
            <person name="Ettema T.J."/>
        </authorList>
    </citation>
    <scope>NUCLEOTIDE SEQUENCE</scope>
</reference>
<name>A0A0F9QB01_9ZZZZ</name>
<protein>
    <submittedName>
        <fullName evidence="2">Uncharacterized protein</fullName>
    </submittedName>
</protein>
<dbReference type="EMBL" id="LAZR01002117">
    <property type="protein sequence ID" value="KKN34247.1"/>
    <property type="molecule type" value="Genomic_DNA"/>
</dbReference>
<sequence>MSSDDELQTVLWRHWRGRLLVTCPSCDREFGCDHAVDDEGRLSPSLVCPVCGYHRHVRLGLLSTTGRPRSDLRGRANGTPEGRVRR</sequence>
<accession>A0A0F9QB01</accession>
<comment type="caution">
    <text evidence="2">The sequence shown here is derived from an EMBL/GenBank/DDBJ whole genome shotgun (WGS) entry which is preliminary data.</text>
</comment>
<organism evidence="2">
    <name type="scientific">marine sediment metagenome</name>
    <dbReference type="NCBI Taxonomy" id="412755"/>
    <lineage>
        <taxon>unclassified sequences</taxon>
        <taxon>metagenomes</taxon>
        <taxon>ecological metagenomes</taxon>
    </lineage>
</organism>